<dbReference type="AlphaFoldDB" id="A0AAD6CRL3"/>
<evidence type="ECO:0000313" key="2">
    <source>
        <dbReference type="EMBL" id="KAJ5537470.1"/>
    </source>
</evidence>
<reference evidence="2 3" key="1">
    <citation type="journal article" date="2023" name="IMA Fungus">
        <title>Comparative genomic study of the Penicillium genus elucidates a diverse pangenome and 15 lateral gene transfer events.</title>
        <authorList>
            <person name="Petersen C."/>
            <person name="Sorensen T."/>
            <person name="Nielsen M.R."/>
            <person name="Sondergaard T.E."/>
            <person name="Sorensen J.L."/>
            <person name="Fitzpatrick D.A."/>
            <person name="Frisvad J.C."/>
            <person name="Nielsen K.L."/>
        </authorList>
    </citation>
    <scope>NUCLEOTIDE SEQUENCE [LARGE SCALE GENOMIC DNA]</scope>
    <source>
        <strain evidence="2 3">IBT 35679</strain>
    </source>
</reference>
<keyword evidence="3" id="KW-1185">Reference proteome</keyword>
<evidence type="ECO:0000256" key="1">
    <source>
        <dbReference type="SAM" id="MobiDB-lite"/>
    </source>
</evidence>
<name>A0AAD6CRL3_9EURO</name>
<feature type="compositionally biased region" description="Basic and acidic residues" evidence="1">
    <location>
        <begin position="9"/>
        <end position="19"/>
    </location>
</feature>
<feature type="region of interest" description="Disordered" evidence="1">
    <location>
        <begin position="68"/>
        <end position="99"/>
    </location>
</feature>
<proteinExistence type="predicted"/>
<comment type="caution">
    <text evidence="2">The sequence shown here is derived from an EMBL/GenBank/DDBJ whole genome shotgun (WGS) entry which is preliminary data.</text>
</comment>
<protein>
    <submittedName>
        <fullName evidence="2">Uncharacterized protein</fullName>
    </submittedName>
</protein>
<dbReference type="EMBL" id="JAQIZZ010000006">
    <property type="protein sequence ID" value="KAJ5537470.1"/>
    <property type="molecule type" value="Genomic_DNA"/>
</dbReference>
<organism evidence="2 3">
    <name type="scientific">Penicillium frequentans</name>
    <dbReference type="NCBI Taxonomy" id="3151616"/>
    <lineage>
        <taxon>Eukaryota</taxon>
        <taxon>Fungi</taxon>
        <taxon>Dikarya</taxon>
        <taxon>Ascomycota</taxon>
        <taxon>Pezizomycotina</taxon>
        <taxon>Eurotiomycetes</taxon>
        <taxon>Eurotiomycetidae</taxon>
        <taxon>Eurotiales</taxon>
        <taxon>Aspergillaceae</taxon>
        <taxon>Penicillium</taxon>
    </lineage>
</organism>
<feature type="compositionally biased region" description="Basic and acidic residues" evidence="1">
    <location>
        <begin position="79"/>
        <end position="99"/>
    </location>
</feature>
<dbReference type="Proteomes" id="UP001220324">
    <property type="component" value="Unassembled WGS sequence"/>
</dbReference>
<sequence>MAPKTRSSKHQEDRNDPERVTLLGDTCDFPKGTVSPRHRRDASGVSRRIKIRDLAKTTVRMRIRSQARGQQFSLLVGRPDIDRNGPTKKDRPKEETPTLEAVRLDWMRRLRPKPHRRV</sequence>
<gene>
    <name evidence="2" type="ORF">N7494_006949</name>
</gene>
<evidence type="ECO:0000313" key="3">
    <source>
        <dbReference type="Proteomes" id="UP001220324"/>
    </source>
</evidence>
<feature type="region of interest" description="Disordered" evidence="1">
    <location>
        <begin position="1"/>
        <end position="46"/>
    </location>
</feature>
<accession>A0AAD6CRL3</accession>